<gene>
    <name evidence="2" type="ORF">CRENBAI_007381</name>
</gene>
<reference evidence="2 3" key="1">
    <citation type="submission" date="2021-06" db="EMBL/GenBank/DDBJ databases">
        <authorList>
            <person name="Palmer J.M."/>
        </authorList>
    </citation>
    <scope>NUCLEOTIDE SEQUENCE [LARGE SCALE GENOMIC DNA]</scope>
    <source>
        <strain evidence="2 3">MEX-2019</strain>
        <tissue evidence="2">Muscle</tissue>
    </source>
</reference>
<keyword evidence="3" id="KW-1185">Reference proteome</keyword>
<dbReference type="AlphaFoldDB" id="A0AAV9R585"/>
<organism evidence="2 3">
    <name type="scientific">Crenichthys baileyi</name>
    <name type="common">White River springfish</name>
    <dbReference type="NCBI Taxonomy" id="28760"/>
    <lineage>
        <taxon>Eukaryota</taxon>
        <taxon>Metazoa</taxon>
        <taxon>Chordata</taxon>
        <taxon>Craniata</taxon>
        <taxon>Vertebrata</taxon>
        <taxon>Euteleostomi</taxon>
        <taxon>Actinopterygii</taxon>
        <taxon>Neopterygii</taxon>
        <taxon>Teleostei</taxon>
        <taxon>Neoteleostei</taxon>
        <taxon>Acanthomorphata</taxon>
        <taxon>Ovalentaria</taxon>
        <taxon>Atherinomorphae</taxon>
        <taxon>Cyprinodontiformes</taxon>
        <taxon>Goodeidae</taxon>
        <taxon>Crenichthys</taxon>
    </lineage>
</organism>
<name>A0AAV9R585_9TELE</name>
<evidence type="ECO:0000313" key="3">
    <source>
        <dbReference type="Proteomes" id="UP001311232"/>
    </source>
</evidence>
<feature type="compositionally biased region" description="Basic and acidic residues" evidence="1">
    <location>
        <begin position="45"/>
        <end position="56"/>
    </location>
</feature>
<evidence type="ECO:0000313" key="2">
    <source>
        <dbReference type="EMBL" id="KAK5604904.1"/>
    </source>
</evidence>
<dbReference type="Proteomes" id="UP001311232">
    <property type="component" value="Unassembled WGS sequence"/>
</dbReference>
<accession>A0AAV9R585</accession>
<feature type="compositionally biased region" description="Basic and acidic residues" evidence="1">
    <location>
        <begin position="104"/>
        <end position="115"/>
    </location>
</feature>
<sequence>MSLFLVNRYLGDNEDSIISKESRSQALLTKLQQKVQQKQRQSLTKQRDCIVEERTEQQQVTAITSHERPSNGKHQHNNKRKSEVGVLCDTDENSKSVGKKKRKGGADKKQKNQQS</sequence>
<feature type="non-terminal residue" evidence="2">
    <location>
        <position position="115"/>
    </location>
</feature>
<proteinExistence type="predicted"/>
<feature type="region of interest" description="Disordered" evidence="1">
    <location>
        <begin position="35"/>
        <end position="115"/>
    </location>
</feature>
<dbReference type="EMBL" id="JAHHUM010002321">
    <property type="protein sequence ID" value="KAK5604904.1"/>
    <property type="molecule type" value="Genomic_DNA"/>
</dbReference>
<comment type="caution">
    <text evidence="2">The sequence shown here is derived from an EMBL/GenBank/DDBJ whole genome shotgun (WGS) entry which is preliminary data.</text>
</comment>
<evidence type="ECO:0000256" key="1">
    <source>
        <dbReference type="SAM" id="MobiDB-lite"/>
    </source>
</evidence>
<protein>
    <submittedName>
        <fullName evidence="2">Uncharacterized protein</fullName>
    </submittedName>
</protein>